<name>A0ABD2PKI6_9PLAT</name>
<accession>A0ABD2PKI6</accession>
<evidence type="ECO:0000313" key="1">
    <source>
        <dbReference type="EMBL" id="KAL3307615.1"/>
    </source>
</evidence>
<feature type="non-terminal residue" evidence="1">
    <location>
        <position position="1"/>
    </location>
</feature>
<keyword evidence="2" id="KW-1185">Reference proteome</keyword>
<organism evidence="1 2">
    <name type="scientific">Cichlidogyrus casuarinus</name>
    <dbReference type="NCBI Taxonomy" id="1844966"/>
    <lineage>
        <taxon>Eukaryota</taxon>
        <taxon>Metazoa</taxon>
        <taxon>Spiralia</taxon>
        <taxon>Lophotrochozoa</taxon>
        <taxon>Platyhelminthes</taxon>
        <taxon>Monogenea</taxon>
        <taxon>Monopisthocotylea</taxon>
        <taxon>Dactylogyridea</taxon>
        <taxon>Ancyrocephalidae</taxon>
        <taxon>Cichlidogyrus</taxon>
    </lineage>
</organism>
<reference evidence="1 2" key="1">
    <citation type="submission" date="2024-11" db="EMBL/GenBank/DDBJ databases">
        <title>Adaptive evolution of stress response genes in parasites aligns with host niche diversity.</title>
        <authorList>
            <person name="Hahn C."/>
            <person name="Resl P."/>
        </authorList>
    </citation>
    <scope>NUCLEOTIDE SEQUENCE [LARGE SCALE GENOMIC DNA]</scope>
    <source>
        <strain evidence="1">EGGRZ-B1_66</strain>
        <tissue evidence="1">Body</tissue>
    </source>
</reference>
<sequence>PWLTYNDAQVLHTTGSAACEEQQHSAYILFYKRNHPLAGGPHTPFKHTLHPAAFWKEVPEHPGPHYQTTEKFLPTSRQTPEHSVTALAHAHLHTRHYQALICSISHSYTYIQTP</sequence>
<evidence type="ECO:0000313" key="2">
    <source>
        <dbReference type="Proteomes" id="UP001626550"/>
    </source>
</evidence>
<feature type="non-terminal residue" evidence="1">
    <location>
        <position position="114"/>
    </location>
</feature>
<dbReference type="AlphaFoldDB" id="A0ABD2PKI6"/>
<protein>
    <submittedName>
        <fullName evidence="1">Uncharacterized protein</fullName>
    </submittedName>
</protein>
<comment type="caution">
    <text evidence="1">The sequence shown here is derived from an EMBL/GenBank/DDBJ whole genome shotgun (WGS) entry which is preliminary data.</text>
</comment>
<gene>
    <name evidence="1" type="ORF">Ciccas_013868</name>
</gene>
<dbReference type="Proteomes" id="UP001626550">
    <property type="component" value="Unassembled WGS sequence"/>
</dbReference>
<dbReference type="EMBL" id="JBJKFK010006918">
    <property type="protein sequence ID" value="KAL3307615.1"/>
    <property type="molecule type" value="Genomic_DNA"/>
</dbReference>
<proteinExistence type="predicted"/>